<keyword evidence="2" id="KW-1133">Transmembrane helix</keyword>
<dbReference type="InterPro" id="IPR007813">
    <property type="entry name" value="PilN"/>
</dbReference>
<dbReference type="EMBL" id="JBHRTL010000031">
    <property type="protein sequence ID" value="MFC3156501.1"/>
    <property type="molecule type" value="Genomic_DNA"/>
</dbReference>
<evidence type="ECO:0000313" key="4">
    <source>
        <dbReference type="Proteomes" id="UP001595548"/>
    </source>
</evidence>
<evidence type="ECO:0000256" key="2">
    <source>
        <dbReference type="SAM" id="Phobius"/>
    </source>
</evidence>
<sequence>MAHINLLPWRVKERDKKKKDFIAIMMGVAFVAIVIAYLWVSNANGKVDHQRQRNEMLKTEIATLESKVAELNDLQKRREDLLALMKLIRDLEGTRSVIVHHFDELVRALPDGVYLVSVKRQGQLMSIEGYAESNNRVSSFMRNLDASEWYAEPNLASVDAAPDQGGQANAFSMTVKTIVSKAQKALQEQQKEEQ</sequence>
<name>A0ABV7HV60_9GAMM</name>
<comment type="caution">
    <text evidence="3">The sequence shown here is derived from an EMBL/GenBank/DDBJ whole genome shotgun (WGS) entry which is preliminary data.</text>
</comment>
<dbReference type="PANTHER" id="PTHR40278:SF2">
    <property type="entry name" value="TYPE IV PILUS INNER MEMBRANE COMPONENT PILN"/>
    <property type="match status" value="1"/>
</dbReference>
<proteinExistence type="predicted"/>
<keyword evidence="2" id="KW-0472">Membrane</keyword>
<evidence type="ECO:0000313" key="3">
    <source>
        <dbReference type="EMBL" id="MFC3156501.1"/>
    </source>
</evidence>
<dbReference type="SUPFAM" id="SSF53041">
    <property type="entry name" value="Resolvase-like"/>
    <property type="match status" value="1"/>
</dbReference>
<dbReference type="Proteomes" id="UP001595548">
    <property type="component" value="Unassembled WGS sequence"/>
</dbReference>
<dbReference type="Pfam" id="PF05137">
    <property type="entry name" value="PilN"/>
    <property type="match status" value="1"/>
</dbReference>
<keyword evidence="1" id="KW-0175">Coiled coil</keyword>
<dbReference type="PANTHER" id="PTHR40278">
    <property type="entry name" value="DNA UTILIZATION PROTEIN HOFN"/>
    <property type="match status" value="1"/>
</dbReference>
<evidence type="ECO:0000256" key="1">
    <source>
        <dbReference type="SAM" id="Coils"/>
    </source>
</evidence>
<keyword evidence="2" id="KW-0812">Transmembrane</keyword>
<protein>
    <submittedName>
        <fullName evidence="3">PilN domain-containing protein</fullName>
    </submittedName>
</protein>
<keyword evidence="4" id="KW-1185">Reference proteome</keyword>
<feature type="coiled-coil region" evidence="1">
    <location>
        <begin position="47"/>
        <end position="91"/>
    </location>
</feature>
<dbReference type="RefSeq" id="WP_339615665.1">
    <property type="nucleotide sequence ID" value="NZ_AP031500.1"/>
</dbReference>
<dbReference type="InterPro" id="IPR052534">
    <property type="entry name" value="Extracell_DNA_Util/SecSys_Comp"/>
</dbReference>
<organism evidence="3 4">
    <name type="scientific">Gilvimarinus japonicus</name>
    <dbReference type="NCBI Taxonomy" id="1796469"/>
    <lineage>
        <taxon>Bacteria</taxon>
        <taxon>Pseudomonadati</taxon>
        <taxon>Pseudomonadota</taxon>
        <taxon>Gammaproteobacteria</taxon>
        <taxon>Cellvibrionales</taxon>
        <taxon>Cellvibrionaceae</taxon>
        <taxon>Gilvimarinus</taxon>
    </lineage>
</organism>
<feature type="transmembrane region" description="Helical" evidence="2">
    <location>
        <begin position="21"/>
        <end position="40"/>
    </location>
</feature>
<reference evidence="4" key="1">
    <citation type="journal article" date="2019" name="Int. J. Syst. Evol. Microbiol.">
        <title>The Global Catalogue of Microorganisms (GCM) 10K type strain sequencing project: providing services to taxonomists for standard genome sequencing and annotation.</title>
        <authorList>
            <consortium name="The Broad Institute Genomics Platform"/>
            <consortium name="The Broad Institute Genome Sequencing Center for Infectious Disease"/>
            <person name="Wu L."/>
            <person name="Ma J."/>
        </authorList>
    </citation>
    <scope>NUCLEOTIDE SEQUENCE [LARGE SCALE GENOMIC DNA]</scope>
    <source>
        <strain evidence="4">KCTC 52141</strain>
    </source>
</reference>
<dbReference type="InterPro" id="IPR036162">
    <property type="entry name" value="Resolvase-like_N_sf"/>
</dbReference>
<accession>A0ABV7HV60</accession>
<gene>
    <name evidence="3" type="ORF">ACFOEB_14915</name>
</gene>